<evidence type="ECO:0000313" key="9">
    <source>
        <dbReference type="Proteomes" id="UP001320766"/>
    </source>
</evidence>
<comment type="caution">
    <text evidence="8">The sequence shown here is derived from an EMBL/GenBank/DDBJ whole genome shotgun (WGS) entry which is preliminary data.</text>
</comment>
<dbReference type="SMART" id="SM00448">
    <property type="entry name" value="REC"/>
    <property type="match status" value="1"/>
</dbReference>
<keyword evidence="2" id="KW-0805">Transcription regulation</keyword>
<dbReference type="EMBL" id="JAMZEC010000001">
    <property type="protein sequence ID" value="MCP2351604.1"/>
    <property type="molecule type" value="Genomic_DNA"/>
</dbReference>
<dbReference type="InterPro" id="IPR016032">
    <property type="entry name" value="Sig_transdc_resp-reg_C-effctor"/>
</dbReference>
<evidence type="ECO:0000256" key="5">
    <source>
        <dbReference type="PROSITE-ProRule" id="PRU00169"/>
    </source>
</evidence>
<dbReference type="Pfam" id="PF00196">
    <property type="entry name" value="GerE"/>
    <property type="match status" value="1"/>
</dbReference>
<dbReference type="Pfam" id="PF00072">
    <property type="entry name" value="Response_reg"/>
    <property type="match status" value="1"/>
</dbReference>
<evidence type="ECO:0000256" key="3">
    <source>
        <dbReference type="ARBA" id="ARBA00023125"/>
    </source>
</evidence>
<dbReference type="CDD" id="cd06170">
    <property type="entry name" value="LuxR_C_like"/>
    <property type="match status" value="1"/>
</dbReference>
<keyword evidence="1 5" id="KW-0597">Phosphoprotein</keyword>
<accession>A0ABT1KF86</accession>
<evidence type="ECO:0000259" key="7">
    <source>
        <dbReference type="PROSITE" id="PS50110"/>
    </source>
</evidence>
<dbReference type="GO" id="GO:0003677">
    <property type="term" value="F:DNA binding"/>
    <property type="evidence" value="ECO:0007669"/>
    <property type="project" value="UniProtKB-KW"/>
</dbReference>
<evidence type="ECO:0000313" key="8">
    <source>
        <dbReference type="EMBL" id="MCP2351604.1"/>
    </source>
</evidence>
<sequence>MIRLILADDHPVFVSGLRALLDSEEDMTVLAVAVTGEEALRAAIEHRPDVAVLDVNMPGGDGLTVTSRMRAAALPTRALILTMYDDDENVLAALRAGAHGYALKGAGPEEITATVRAVARGEAVFGAGVATRLLAHFSKAVVASPFPQLTEREHEVLGLVARGLDNTAIARRLGVSAKTVRNHVSNVLTKLQLADRPAAIVRAREAGLGGAPESS</sequence>
<dbReference type="InterPro" id="IPR001789">
    <property type="entry name" value="Sig_transdc_resp-reg_receiver"/>
</dbReference>
<name>A0ABT1KF86_9ACTN</name>
<dbReference type="SMART" id="SM00421">
    <property type="entry name" value="HTH_LUXR"/>
    <property type="match status" value="1"/>
</dbReference>
<dbReference type="SUPFAM" id="SSF52172">
    <property type="entry name" value="CheY-like"/>
    <property type="match status" value="1"/>
</dbReference>
<evidence type="ECO:0000259" key="6">
    <source>
        <dbReference type="PROSITE" id="PS50043"/>
    </source>
</evidence>
<evidence type="ECO:0000256" key="4">
    <source>
        <dbReference type="ARBA" id="ARBA00023163"/>
    </source>
</evidence>
<dbReference type="Gene3D" id="3.40.50.2300">
    <property type="match status" value="1"/>
</dbReference>
<gene>
    <name evidence="8" type="ORF">HD595_007726</name>
</gene>
<dbReference type="PRINTS" id="PR00038">
    <property type="entry name" value="HTHLUXR"/>
</dbReference>
<feature type="domain" description="Response regulatory" evidence="7">
    <location>
        <begin position="3"/>
        <end position="119"/>
    </location>
</feature>
<protein>
    <submittedName>
        <fullName evidence="8">DNA-binding NarL/FixJ family response regulator</fullName>
    </submittedName>
</protein>
<dbReference type="PROSITE" id="PS00622">
    <property type="entry name" value="HTH_LUXR_1"/>
    <property type="match status" value="1"/>
</dbReference>
<dbReference type="InterPro" id="IPR058245">
    <property type="entry name" value="NreC/VraR/RcsB-like_REC"/>
</dbReference>
<dbReference type="PROSITE" id="PS50043">
    <property type="entry name" value="HTH_LUXR_2"/>
    <property type="match status" value="1"/>
</dbReference>
<proteinExistence type="predicted"/>
<reference evidence="8 9" key="1">
    <citation type="submission" date="2022-06" db="EMBL/GenBank/DDBJ databases">
        <title>Sequencing the genomes of 1000 actinobacteria strains.</title>
        <authorList>
            <person name="Klenk H.-P."/>
        </authorList>
    </citation>
    <scope>NUCLEOTIDE SEQUENCE [LARGE SCALE GENOMIC DNA]</scope>
    <source>
        <strain evidence="8 9">DSM 44170</strain>
    </source>
</reference>
<dbReference type="InterPro" id="IPR011006">
    <property type="entry name" value="CheY-like_superfamily"/>
</dbReference>
<dbReference type="InterPro" id="IPR039420">
    <property type="entry name" value="WalR-like"/>
</dbReference>
<evidence type="ECO:0000256" key="2">
    <source>
        <dbReference type="ARBA" id="ARBA00023015"/>
    </source>
</evidence>
<keyword evidence="4" id="KW-0804">Transcription</keyword>
<feature type="modified residue" description="4-aspartylphosphate" evidence="5">
    <location>
        <position position="54"/>
    </location>
</feature>
<dbReference type="SUPFAM" id="SSF46894">
    <property type="entry name" value="C-terminal effector domain of the bipartite response regulators"/>
    <property type="match status" value="1"/>
</dbReference>
<dbReference type="PROSITE" id="PS50110">
    <property type="entry name" value="RESPONSE_REGULATORY"/>
    <property type="match status" value="1"/>
</dbReference>
<evidence type="ECO:0000256" key="1">
    <source>
        <dbReference type="ARBA" id="ARBA00022553"/>
    </source>
</evidence>
<dbReference type="CDD" id="cd17535">
    <property type="entry name" value="REC_NarL-like"/>
    <property type="match status" value="1"/>
</dbReference>
<feature type="domain" description="HTH luxR-type" evidence="6">
    <location>
        <begin position="142"/>
        <end position="207"/>
    </location>
</feature>
<dbReference type="InterPro" id="IPR000792">
    <property type="entry name" value="Tscrpt_reg_LuxR_C"/>
</dbReference>
<dbReference type="RefSeq" id="WP_253778051.1">
    <property type="nucleotide sequence ID" value="NZ_BAAAVE010000047.1"/>
</dbReference>
<dbReference type="PANTHER" id="PTHR43214">
    <property type="entry name" value="TWO-COMPONENT RESPONSE REGULATOR"/>
    <property type="match status" value="1"/>
</dbReference>
<dbReference type="PANTHER" id="PTHR43214:SF24">
    <property type="entry name" value="TRANSCRIPTIONAL REGULATORY PROTEIN NARL-RELATED"/>
    <property type="match status" value="1"/>
</dbReference>
<keyword evidence="9" id="KW-1185">Reference proteome</keyword>
<organism evidence="8 9">
    <name type="scientific">Nonomuraea roseoviolacea subsp. carminata</name>
    <dbReference type="NCBI Taxonomy" id="160689"/>
    <lineage>
        <taxon>Bacteria</taxon>
        <taxon>Bacillati</taxon>
        <taxon>Actinomycetota</taxon>
        <taxon>Actinomycetes</taxon>
        <taxon>Streptosporangiales</taxon>
        <taxon>Streptosporangiaceae</taxon>
        <taxon>Nonomuraea</taxon>
    </lineage>
</organism>
<dbReference type="Proteomes" id="UP001320766">
    <property type="component" value="Unassembled WGS sequence"/>
</dbReference>
<keyword evidence="3 8" id="KW-0238">DNA-binding</keyword>